<proteinExistence type="inferred from homology"/>
<comment type="caution">
    <text evidence="6">The sequence shown here is derived from an EMBL/GenBank/DDBJ whole genome shotgun (WGS) entry which is preliminary data.</text>
</comment>
<dbReference type="PROSITE" id="PS51387">
    <property type="entry name" value="FAD_PCMH"/>
    <property type="match status" value="1"/>
</dbReference>
<name>A0A8H7N6J3_BIOOC</name>
<reference evidence="6" key="1">
    <citation type="submission" date="2020-10" db="EMBL/GenBank/DDBJ databases">
        <title>High-Quality Genome Resource of Clonostachys rosea strain S41 by Oxford Nanopore Long-Read Sequencing.</title>
        <authorList>
            <person name="Wang H."/>
        </authorList>
    </citation>
    <scope>NUCLEOTIDE SEQUENCE</scope>
    <source>
        <strain evidence="6">S41</strain>
    </source>
</reference>
<evidence type="ECO:0000259" key="5">
    <source>
        <dbReference type="PROSITE" id="PS51387"/>
    </source>
</evidence>
<keyword evidence="3" id="KW-0274">FAD</keyword>
<evidence type="ECO:0000256" key="4">
    <source>
        <dbReference type="ARBA" id="ARBA00023002"/>
    </source>
</evidence>
<evidence type="ECO:0000313" key="7">
    <source>
        <dbReference type="Proteomes" id="UP000616885"/>
    </source>
</evidence>
<gene>
    <name evidence="6" type="ORF">IM811_016006</name>
</gene>
<keyword evidence="4" id="KW-0560">Oxidoreductase</keyword>
<dbReference type="InterPro" id="IPR006094">
    <property type="entry name" value="Oxid_FAD_bind_N"/>
</dbReference>
<dbReference type="EMBL" id="JADCTT010000007">
    <property type="protein sequence ID" value="KAF9749979.1"/>
    <property type="molecule type" value="Genomic_DNA"/>
</dbReference>
<evidence type="ECO:0000313" key="6">
    <source>
        <dbReference type="EMBL" id="KAF9749979.1"/>
    </source>
</evidence>
<dbReference type="Proteomes" id="UP000616885">
    <property type="component" value="Unassembled WGS sequence"/>
</dbReference>
<evidence type="ECO:0000256" key="3">
    <source>
        <dbReference type="ARBA" id="ARBA00022827"/>
    </source>
</evidence>
<organism evidence="6 7">
    <name type="scientific">Bionectria ochroleuca</name>
    <name type="common">Gliocladium roseum</name>
    <dbReference type="NCBI Taxonomy" id="29856"/>
    <lineage>
        <taxon>Eukaryota</taxon>
        <taxon>Fungi</taxon>
        <taxon>Dikarya</taxon>
        <taxon>Ascomycota</taxon>
        <taxon>Pezizomycotina</taxon>
        <taxon>Sordariomycetes</taxon>
        <taxon>Hypocreomycetidae</taxon>
        <taxon>Hypocreales</taxon>
        <taxon>Bionectriaceae</taxon>
        <taxon>Clonostachys</taxon>
    </lineage>
</organism>
<dbReference type="InterPro" id="IPR016166">
    <property type="entry name" value="FAD-bd_PCMH"/>
</dbReference>
<protein>
    <recommendedName>
        <fullName evidence="5">FAD-binding PCMH-type domain-containing protein</fullName>
    </recommendedName>
</protein>
<accession>A0A8H7N6J3</accession>
<dbReference type="GO" id="GO:0016491">
    <property type="term" value="F:oxidoreductase activity"/>
    <property type="evidence" value="ECO:0007669"/>
    <property type="project" value="UniProtKB-KW"/>
</dbReference>
<dbReference type="PANTHER" id="PTHR42973:SF54">
    <property type="entry name" value="FAD-BINDING PCMH-TYPE DOMAIN-CONTAINING PROTEIN"/>
    <property type="match status" value="1"/>
</dbReference>
<feature type="domain" description="FAD-binding PCMH-type" evidence="5">
    <location>
        <begin position="62"/>
        <end position="234"/>
    </location>
</feature>
<dbReference type="Pfam" id="PF01565">
    <property type="entry name" value="FAD_binding_4"/>
    <property type="match status" value="1"/>
</dbReference>
<dbReference type="AlphaFoldDB" id="A0A8H7N6J3"/>
<dbReference type="PANTHER" id="PTHR42973">
    <property type="entry name" value="BINDING OXIDOREDUCTASE, PUTATIVE (AFU_ORTHOLOGUE AFUA_1G17690)-RELATED"/>
    <property type="match status" value="1"/>
</dbReference>
<dbReference type="InterPro" id="IPR036318">
    <property type="entry name" value="FAD-bd_PCMH-like_sf"/>
</dbReference>
<comment type="similarity">
    <text evidence="1">Belongs to the oxygen-dependent FAD-linked oxidoreductase family.</text>
</comment>
<dbReference type="Gene3D" id="3.30.465.10">
    <property type="match status" value="1"/>
</dbReference>
<dbReference type="InterPro" id="IPR016169">
    <property type="entry name" value="FAD-bd_PCMH_sub2"/>
</dbReference>
<sequence>MAASKPQSKDDQVTEYIAVGKFSKNVVAACDAVAALFPAQVVRAASSAYIEAQNSYWNASQRQKEPACFFQPTSAEQVSAAIVEVVRADCAFAIKGGGHSSNPDGSSIQDGFQFDLSKLNHIEISETDRTLRVGPGVHWGPLLKILESRGLSAVGGRDAGVGVPGFVFGGGLSYYSAQHGWGIDNLISFDIVLANGDLLTVDRDSHPDLDKALHGGGAFNFGIVTSLTLKLHSYDGMWGGMNVVDEANFDAVWDAYDKYTSDLIEEKKAHLIMDFFSSMAEWWSRNSWLSSHRNRIRPFSKAFVASPNGLAKEMQEVTNCRGERNAYWTLAMRYDIRLLKDCYELWARMTKAYEDRFRFAFDVNHITPAMRNQAARRGTGNVYGLEGEDKPMTNILLTARWSHESEDELVASILQSLGDAIEATAYREGKGLSFKYMNYAHHYQDVIAGFGEQNKAFLLKVAAKYDPTEVFQRLRQGPFKLEEDRWD</sequence>
<dbReference type="InterPro" id="IPR050416">
    <property type="entry name" value="FAD-linked_Oxidoreductase"/>
</dbReference>
<keyword evidence="2" id="KW-0285">Flavoprotein</keyword>
<dbReference type="GO" id="GO:0071949">
    <property type="term" value="F:FAD binding"/>
    <property type="evidence" value="ECO:0007669"/>
    <property type="project" value="InterPro"/>
</dbReference>
<dbReference type="SUPFAM" id="SSF56176">
    <property type="entry name" value="FAD-binding/transporter-associated domain-like"/>
    <property type="match status" value="1"/>
</dbReference>
<evidence type="ECO:0000256" key="1">
    <source>
        <dbReference type="ARBA" id="ARBA00005466"/>
    </source>
</evidence>
<evidence type="ECO:0000256" key="2">
    <source>
        <dbReference type="ARBA" id="ARBA00022630"/>
    </source>
</evidence>